<evidence type="ECO:0000313" key="2">
    <source>
        <dbReference type="EMBL" id="VUZ42206.1"/>
    </source>
</evidence>
<feature type="signal peptide" evidence="1">
    <location>
        <begin position="1"/>
        <end position="19"/>
    </location>
</feature>
<keyword evidence="1" id="KW-0732">Signal</keyword>
<dbReference type="Proteomes" id="UP000321570">
    <property type="component" value="Unassembled WGS sequence"/>
</dbReference>
<evidence type="ECO:0000313" key="3">
    <source>
        <dbReference type="Proteomes" id="UP000321570"/>
    </source>
</evidence>
<organism evidence="2 3">
    <name type="scientific">Hymenolepis diminuta</name>
    <name type="common">Rat tapeworm</name>
    <dbReference type="NCBI Taxonomy" id="6216"/>
    <lineage>
        <taxon>Eukaryota</taxon>
        <taxon>Metazoa</taxon>
        <taxon>Spiralia</taxon>
        <taxon>Lophotrochozoa</taxon>
        <taxon>Platyhelminthes</taxon>
        <taxon>Cestoda</taxon>
        <taxon>Eucestoda</taxon>
        <taxon>Cyclophyllidea</taxon>
        <taxon>Hymenolepididae</taxon>
        <taxon>Hymenolepis</taxon>
    </lineage>
</organism>
<protein>
    <submittedName>
        <fullName evidence="2">Uncharacterized protein</fullName>
    </submittedName>
</protein>
<keyword evidence="3" id="KW-1185">Reference proteome</keyword>
<dbReference type="EMBL" id="CABIJS010000088">
    <property type="protein sequence ID" value="VUZ42206.1"/>
    <property type="molecule type" value="Genomic_DNA"/>
</dbReference>
<accession>A0A564Y4W0</accession>
<feature type="chain" id="PRO_5022052748" evidence="1">
    <location>
        <begin position="20"/>
        <end position="76"/>
    </location>
</feature>
<gene>
    <name evidence="2" type="ORF">WMSIL1_LOCUS2876</name>
</gene>
<evidence type="ECO:0000256" key="1">
    <source>
        <dbReference type="SAM" id="SignalP"/>
    </source>
</evidence>
<name>A0A564Y4W0_HYMDI</name>
<reference evidence="2 3" key="1">
    <citation type="submission" date="2019-07" db="EMBL/GenBank/DDBJ databases">
        <authorList>
            <person name="Jastrzebski P J."/>
            <person name="Paukszto L."/>
            <person name="Jastrzebski P J."/>
        </authorList>
    </citation>
    <scope>NUCLEOTIDE SEQUENCE [LARGE SCALE GENOMIC DNA]</scope>
    <source>
        <strain evidence="2 3">WMS-il1</strain>
    </source>
</reference>
<proteinExistence type="predicted"/>
<dbReference type="AlphaFoldDB" id="A0A564Y4W0"/>
<sequence>MNGFLWLLIKSHLMRLEQSGQCDLGQQPHTSTHGLATQLLVHRPITELLADSSNQSVFMIFKNQSLFYTPGEQHYE</sequence>